<dbReference type="InterPro" id="IPR000648">
    <property type="entry name" value="Oxysterol-bd"/>
</dbReference>
<keyword evidence="1" id="KW-0446">Lipid-binding</keyword>
<gene>
    <name evidence="5" type="ORF">CCAP1982_LOCUS19575</name>
</gene>
<reference evidence="5" key="1">
    <citation type="submission" date="2020-11" db="EMBL/GenBank/DDBJ databases">
        <authorList>
            <person name="Whitehead M."/>
        </authorList>
    </citation>
    <scope>NUCLEOTIDE SEQUENCE</scope>
    <source>
        <strain evidence="5">EGII</strain>
    </source>
</reference>
<dbReference type="Proteomes" id="UP000606786">
    <property type="component" value="Unassembled WGS sequence"/>
</dbReference>
<dbReference type="SUPFAM" id="SSF144000">
    <property type="entry name" value="Oxysterol-binding protein-like"/>
    <property type="match status" value="1"/>
</dbReference>
<evidence type="ECO:0000256" key="3">
    <source>
        <dbReference type="RuleBase" id="RU003845"/>
    </source>
</evidence>
<sequence length="448" mass="52006">MNMTNEGLDCGFHRSRLPSEMNQGQEGNIMSILKNCLGKELSKVTMPVTLNEPLSFLQRICEYMEYAEILNQASNEEDPADRMKFVATFAVSALASNWERVGKPFNPLLGETYEFQRNGFKIVCEQVSHHPPISAFHAESPHYKFYGSINPKIKFMGKSIEIQPKGVVTVELLRWKEAYTWSNVNCCVHNIVMGKLWIEQHGTMEIKNHSNGYRAVLEFKEASSTKEANQVYGFIENNQKIPVYRLYGKWNKLLRCVSESDFQRYVHQKSDKKADASNDRSRKIFSKLNNLKMSSFLSVSIQEDPIDTTQLEDLSINDDEVQIPSEIQSVLLWKCNERPENSDKYYHFTDFAMQLNAMDPEIKDVLCPTDSRLRPDIRCLEEGDNSGASAQKNRLEEKQRNRTRNVKHNEIGVPRWFKHGINPLTKYEDWMFTGNYWERNYSNISEIF</sequence>
<organism evidence="5 6">
    <name type="scientific">Ceratitis capitata</name>
    <name type="common">Mediterranean fruit fly</name>
    <name type="synonym">Tephritis capitata</name>
    <dbReference type="NCBI Taxonomy" id="7213"/>
    <lineage>
        <taxon>Eukaryota</taxon>
        <taxon>Metazoa</taxon>
        <taxon>Ecdysozoa</taxon>
        <taxon>Arthropoda</taxon>
        <taxon>Hexapoda</taxon>
        <taxon>Insecta</taxon>
        <taxon>Pterygota</taxon>
        <taxon>Neoptera</taxon>
        <taxon>Endopterygota</taxon>
        <taxon>Diptera</taxon>
        <taxon>Brachycera</taxon>
        <taxon>Muscomorpha</taxon>
        <taxon>Tephritoidea</taxon>
        <taxon>Tephritidae</taxon>
        <taxon>Ceratitis</taxon>
        <taxon>Ceratitis</taxon>
    </lineage>
</organism>
<name>A0A811V6F3_CERCA</name>
<dbReference type="Gene3D" id="2.40.160.120">
    <property type="match status" value="1"/>
</dbReference>
<evidence type="ECO:0000256" key="4">
    <source>
        <dbReference type="SAM" id="MobiDB-lite"/>
    </source>
</evidence>
<evidence type="ECO:0000313" key="6">
    <source>
        <dbReference type="Proteomes" id="UP000606786"/>
    </source>
</evidence>
<dbReference type="PANTHER" id="PTHR10972">
    <property type="entry name" value="OXYSTEROL-BINDING PROTEIN-RELATED"/>
    <property type="match status" value="1"/>
</dbReference>
<dbReference type="KEGG" id="ccat:101460885"/>
<dbReference type="GO" id="GO:0005829">
    <property type="term" value="C:cytosol"/>
    <property type="evidence" value="ECO:0007669"/>
    <property type="project" value="TreeGrafter"/>
</dbReference>
<dbReference type="InterPro" id="IPR018494">
    <property type="entry name" value="Oxysterol-bd_CS"/>
</dbReference>
<dbReference type="OrthoDB" id="416222at2759"/>
<dbReference type="PANTHER" id="PTHR10972:SF209">
    <property type="entry name" value="OXYSTEROL-BINDING PROTEIN"/>
    <property type="match status" value="1"/>
</dbReference>
<dbReference type="Pfam" id="PF01237">
    <property type="entry name" value="Oxysterol_BP"/>
    <property type="match status" value="1"/>
</dbReference>
<evidence type="ECO:0000256" key="1">
    <source>
        <dbReference type="ARBA" id="ARBA00023121"/>
    </source>
</evidence>
<keyword evidence="6" id="KW-1185">Reference proteome</keyword>
<feature type="region of interest" description="Disordered" evidence="4">
    <location>
        <begin position="380"/>
        <end position="405"/>
    </location>
</feature>
<keyword evidence="3" id="KW-0813">Transport</keyword>
<dbReference type="GO" id="GO:0006869">
    <property type="term" value="P:lipid transport"/>
    <property type="evidence" value="ECO:0007669"/>
    <property type="project" value="UniProtKB-KW"/>
</dbReference>
<dbReference type="GO" id="GO:0097038">
    <property type="term" value="C:perinuclear endoplasmic reticulum"/>
    <property type="evidence" value="ECO:0007669"/>
    <property type="project" value="TreeGrafter"/>
</dbReference>
<dbReference type="GO" id="GO:0005886">
    <property type="term" value="C:plasma membrane"/>
    <property type="evidence" value="ECO:0007669"/>
    <property type="project" value="TreeGrafter"/>
</dbReference>
<dbReference type="EMBL" id="CAJHJT010000056">
    <property type="protein sequence ID" value="CAD7011475.1"/>
    <property type="molecule type" value="Genomic_DNA"/>
</dbReference>
<comment type="similarity">
    <text evidence="2">Belongs to the OSBP family.</text>
</comment>
<evidence type="ECO:0000256" key="2">
    <source>
        <dbReference type="RuleBase" id="RU003844"/>
    </source>
</evidence>
<dbReference type="AlphaFoldDB" id="A0A811V6F3"/>
<dbReference type="FunFam" id="2.40.160.120:FF:000005">
    <property type="entry name" value="Oxysterol-binding protein"/>
    <property type="match status" value="1"/>
</dbReference>
<dbReference type="InterPro" id="IPR037239">
    <property type="entry name" value="OSBP_sf"/>
</dbReference>
<keyword evidence="3" id="KW-0445">Lipid transport</keyword>
<dbReference type="GO" id="GO:0032934">
    <property type="term" value="F:sterol binding"/>
    <property type="evidence" value="ECO:0007669"/>
    <property type="project" value="TreeGrafter"/>
</dbReference>
<accession>A0A811V6F3</accession>
<evidence type="ECO:0000313" key="5">
    <source>
        <dbReference type="EMBL" id="CAD7011475.1"/>
    </source>
</evidence>
<protein>
    <recommendedName>
        <fullName evidence="3">Oxysterol-binding protein</fullName>
    </recommendedName>
</protein>
<comment type="caution">
    <text evidence="5">The sequence shown here is derived from an EMBL/GenBank/DDBJ whole genome shotgun (WGS) entry which is preliminary data.</text>
</comment>
<dbReference type="PROSITE" id="PS01013">
    <property type="entry name" value="OSBP"/>
    <property type="match status" value="1"/>
</dbReference>
<proteinExistence type="inferred from homology"/>